<evidence type="ECO:0000313" key="6">
    <source>
        <dbReference type="Proteomes" id="UP000198870"/>
    </source>
</evidence>
<proteinExistence type="predicted"/>
<dbReference type="AlphaFoldDB" id="A0A1G5AEH3"/>
<dbReference type="InterPro" id="IPR018062">
    <property type="entry name" value="HTH_AraC-typ_CS"/>
</dbReference>
<dbReference type="InterPro" id="IPR018060">
    <property type="entry name" value="HTH_AraC"/>
</dbReference>
<dbReference type="EMBL" id="FMUX01000001">
    <property type="protein sequence ID" value="SCX76274.1"/>
    <property type="molecule type" value="Genomic_DNA"/>
</dbReference>
<evidence type="ECO:0000256" key="1">
    <source>
        <dbReference type="ARBA" id="ARBA00023015"/>
    </source>
</evidence>
<dbReference type="PANTHER" id="PTHR43130">
    <property type="entry name" value="ARAC-FAMILY TRANSCRIPTIONAL REGULATOR"/>
    <property type="match status" value="1"/>
</dbReference>
<dbReference type="Proteomes" id="UP000198870">
    <property type="component" value="Unassembled WGS sequence"/>
</dbReference>
<dbReference type="InterPro" id="IPR002818">
    <property type="entry name" value="DJ-1/PfpI"/>
</dbReference>
<accession>A0A1G5AEH3</accession>
<dbReference type="InterPro" id="IPR009057">
    <property type="entry name" value="Homeodomain-like_sf"/>
</dbReference>
<evidence type="ECO:0000256" key="3">
    <source>
        <dbReference type="ARBA" id="ARBA00023163"/>
    </source>
</evidence>
<dbReference type="Pfam" id="PF01965">
    <property type="entry name" value="DJ-1_PfpI"/>
    <property type="match status" value="1"/>
</dbReference>
<keyword evidence="2 5" id="KW-0238">DNA-binding</keyword>
<evidence type="ECO:0000259" key="4">
    <source>
        <dbReference type="PROSITE" id="PS01124"/>
    </source>
</evidence>
<dbReference type="InterPro" id="IPR020449">
    <property type="entry name" value="Tscrpt_reg_AraC-type_HTH"/>
</dbReference>
<dbReference type="PROSITE" id="PS01124">
    <property type="entry name" value="HTH_ARAC_FAMILY_2"/>
    <property type="match status" value="1"/>
</dbReference>
<dbReference type="InterPro" id="IPR052158">
    <property type="entry name" value="INH-QAR"/>
</dbReference>
<dbReference type="SMART" id="SM00342">
    <property type="entry name" value="HTH_ARAC"/>
    <property type="match status" value="1"/>
</dbReference>
<sequence length="338" mass="37831">MAHITLLAYPGCATSCITGTIDALSIANRWQALIGGEDEKNHPLFHWDIVSLDGKTVQGDNRITIEPHRSMGDVTATDLILIPGFIAPMAFLQSLPEQLIAWIRAWYGRGAMIAATCTGSFLLAETGLLDGKEATTNWVFARHFKKRYPRVHLKPERLLTEDDRLLCTGATSAYMDLCLYLIKTFGSEELSATCAKGLLLESNRSSQSPFFIFEYYKAHSDPTVLKAQGLMEAHYPGPLSIEAMASELAISPRHFVRRFKNATGDTPLAYLQRVRIEAAKQTLEKTSEPIDAITRQVGYEDTNSFRKLFKKSTGLSPKEYRDRFTRLPNRSRSECAMT</sequence>
<dbReference type="PRINTS" id="PR00032">
    <property type="entry name" value="HTHARAC"/>
</dbReference>
<dbReference type="RefSeq" id="WP_092207188.1">
    <property type="nucleotide sequence ID" value="NZ_FMUX01000001.1"/>
</dbReference>
<dbReference type="PANTHER" id="PTHR43130:SF11">
    <property type="entry name" value="TRANSCRIPTIONAL REGULATORY PROTEIN"/>
    <property type="match status" value="1"/>
</dbReference>
<organism evidence="5 6">
    <name type="scientific">Desulfoluna spongiiphila</name>
    <dbReference type="NCBI Taxonomy" id="419481"/>
    <lineage>
        <taxon>Bacteria</taxon>
        <taxon>Pseudomonadati</taxon>
        <taxon>Thermodesulfobacteriota</taxon>
        <taxon>Desulfobacteria</taxon>
        <taxon>Desulfobacterales</taxon>
        <taxon>Desulfolunaceae</taxon>
        <taxon>Desulfoluna</taxon>
    </lineage>
</organism>
<dbReference type="CDD" id="cd03138">
    <property type="entry name" value="GATase1_AraC_2"/>
    <property type="match status" value="1"/>
</dbReference>
<evidence type="ECO:0000313" key="5">
    <source>
        <dbReference type="EMBL" id="SCX76274.1"/>
    </source>
</evidence>
<name>A0A1G5AEH3_9BACT</name>
<dbReference type="SUPFAM" id="SSF46689">
    <property type="entry name" value="Homeodomain-like"/>
    <property type="match status" value="2"/>
</dbReference>
<protein>
    <submittedName>
        <fullName evidence="5">Transcriptional regulator GlxA family, contains an amidase domain and an AraC-type DNA-binding HTH domain</fullName>
    </submittedName>
</protein>
<dbReference type="Pfam" id="PF12833">
    <property type="entry name" value="HTH_18"/>
    <property type="match status" value="1"/>
</dbReference>
<dbReference type="PROSITE" id="PS00041">
    <property type="entry name" value="HTH_ARAC_FAMILY_1"/>
    <property type="match status" value="1"/>
</dbReference>
<keyword evidence="6" id="KW-1185">Reference proteome</keyword>
<dbReference type="GO" id="GO:0003700">
    <property type="term" value="F:DNA-binding transcription factor activity"/>
    <property type="evidence" value="ECO:0007669"/>
    <property type="project" value="InterPro"/>
</dbReference>
<dbReference type="InterPro" id="IPR029062">
    <property type="entry name" value="Class_I_gatase-like"/>
</dbReference>
<evidence type="ECO:0000256" key="2">
    <source>
        <dbReference type="ARBA" id="ARBA00023125"/>
    </source>
</evidence>
<dbReference type="STRING" id="419481.SAMN05216233_101105"/>
<keyword evidence="3" id="KW-0804">Transcription</keyword>
<gene>
    <name evidence="5" type="ORF">SAMN05216233_101105</name>
</gene>
<keyword evidence="1" id="KW-0805">Transcription regulation</keyword>
<dbReference type="Gene3D" id="1.10.10.60">
    <property type="entry name" value="Homeodomain-like"/>
    <property type="match status" value="2"/>
</dbReference>
<dbReference type="Gene3D" id="3.40.50.880">
    <property type="match status" value="1"/>
</dbReference>
<feature type="domain" description="HTH araC/xylS-type" evidence="4">
    <location>
        <begin position="225"/>
        <end position="323"/>
    </location>
</feature>
<dbReference type="OrthoDB" id="9798003at2"/>
<dbReference type="GO" id="GO:0043565">
    <property type="term" value="F:sequence-specific DNA binding"/>
    <property type="evidence" value="ECO:0007669"/>
    <property type="project" value="InterPro"/>
</dbReference>
<reference evidence="5 6" key="1">
    <citation type="submission" date="2016-10" db="EMBL/GenBank/DDBJ databases">
        <authorList>
            <person name="de Groot N.N."/>
        </authorList>
    </citation>
    <scope>NUCLEOTIDE SEQUENCE [LARGE SCALE GENOMIC DNA]</scope>
    <source>
        <strain evidence="5 6">AA1</strain>
    </source>
</reference>
<dbReference type="SUPFAM" id="SSF52317">
    <property type="entry name" value="Class I glutamine amidotransferase-like"/>
    <property type="match status" value="1"/>
</dbReference>